<dbReference type="EMBL" id="CP000463">
    <property type="protein sequence ID" value="ABJ06318.1"/>
    <property type="molecule type" value="Genomic_DNA"/>
</dbReference>
<dbReference type="PANTHER" id="PTHR45266:SF3">
    <property type="entry name" value="OXALOACETATE DECARBOXYLASE ALPHA CHAIN"/>
    <property type="match status" value="1"/>
</dbReference>
<protein>
    <submittedName>
        <fullName evidence="3">Biotin/lipoyl attachment domain-containing protein</fullName>
    </submittedName>
</protein>
<dbReference type="InterPro" id="IPR011053">
    <property type="entry name" value="Single_hybrid_motif"/>
</dbReference>
<dbReference type="InterPro" id="IPR000089">
    <property type="entry name" value="Biotin_lipoyl"/>
</dbReference>
<dbReference type="HOGENOM" id="CLU_016733_9_1_5"/>
<dbReference type="InterPro" id="IPR050709">
    <property type="entry name" value="Biotin_Carboxyl_Carrier/Decarb"/>
</dbReference>
<evidence type="ECO:0000313" key="3">
    <source>
        <dbReference type="EMBL" id="ABJ06318.1"/>
    </source>
</evidence>
<accession>Q07P16</accession>
<dbReference type="OrthoDB" id="163546at2"/>
<proteinExistence type="predicted"/>
<dbReference type="Gene3D" id="2.40.50.100">
    <property type="match status" value="1"/>
</dbReference>
<gene>
    <name evidence="3" type="ordered locus">RPE_2378</name>
</gene>
<dbReference type="SUPFAM" id="SSF51230">
    <property type="entry name" value="Single hybrid motif"/>
    <property type="match status" value="1"/>
</dbReference>
<dbReference type="KEGG" id="rpe:RPE_2378"/>
<dbReference type="InterPro" id="IPR001882">
    <property type="entry name" value="Biotin_BS"/>
</dbReference>
<sequence length="74" mass="7709">MPEIKIVTEVAGRVCALPIEVGGTVCEGDEIVFVEAMKMEIPVSASDAGILKSILVKLDDVVAEGQLVAIVEIG</sequence>
<name>Q07P16_RHOP5</name>
<organism evidence="3">
    <name type="scientific">Rhodopseudomonas palustris (strain BisA53)</name>
    <dbReference type="NCBI Taxonomy" id="316055"/>
    <lineage>
        <taxon>Bacteria</taxon>
        <taxon>Pseudomonadati</taxon>
        <taxon>Pseudomonadota</taxon>
        <taxon>Alphaproteobacteria</taxon>
        <taxon>Hyphomicrobiales</taxon>
        <taxon>Nitrobacteraceae</taxon>
        <taxon>Rhodopseudomonas</taxon>
    </lineage>
</organism>
<dbReference type="Pfam" id="PF00364">
    <property type="entry name" value="Biotin_lipoyl"/>
    <property type="match status" value="1"/>
</dbReference>
<dbReference type="STRING" id="316055.RPE_2378"/>
<dbReference type="PROSITE" id="PS50968">
    <property type="entry name" value="BIOTINYL_LIPOYL"/>
    <property type="match status" value="1"/>
</dbReference>
<reference evidence="3" key="1">
    <citation type="submission" date="2006-09" db="EMBL/GenBank/DDBJ databases">
        <title>Complete sequence of Rhodopseudomonas palustris BisA53.</title>
        <authorList>
            <consortium name="US DOE Joint Genome Institute"/>
            <person name="Copeland A."/>
            <person name="Lucas S."/>
            <person name="Lapidus A."/>
            <person name="Barry K."/>
            <person name="Detter J.C."/>
            <person name="Glavina del Rio T."/>
            <person name="Hammon N."/>
            <person name="Israni S."/>
            <person name="Dalin E."/>
            <person name="Tice H."/>
            <person name="Pitluck S."/>
            <person name="Chain P."/>
            <person name="Malfatti S."/>
            <person name="Shin M."/>
            <person name="Vergez L."/>
            <person name="Schmutz J."/>
            <person name="Larimer F."/>
            <person name="Land M."/>
            <person name="Hauser L."/>
            <person name="Pelletier D.A."/>
            <person name="Kyrpides N."/>
            <person name="Kim E."/>
            <person name="Harwood C.S."/>
            <person name="Oda Y."/>
            <person name="Richardson P."/>
        </authorList>
    </citation>
    <scope>NUCLEOTIDE SEQUENCE [LARGE SCALE GENOMIC DNA]</scope>
    <source>
        <strain evidence="3">BisA53</strain>
    </source>
</reference>
<keyword evidence="1" id="KW-0092">Biotin</keyword>
<feature type="domain" description="Lipoyl-binding" evidence="2">
    <location>
        <begin position="1"/>
        <end position="72"/>
    </location>
</feature>
<dbReference type="CDD" id="cd06850">
    <property type="entry name" value="biotinyl_domain"/>
    <property type="match status" value="1"/>
</dbReference>
<evidence type="ECO:0000259" key="2">
    <source>
        <dbReference type="PROSITE" id="PS50968"/>
    </source>
</evidence>
<dbReference type="PROSITE" id="PS00188">
    <property type="entry name" value="BIOTIN"/>
    <property type="match status" value="1"/>
</dbReference>
<evidence type="ECO:0000256" key="1">
    <source>
        <dbReference type="ARBA" id="ARBA00023267"/>
    </source>
</evidence>
<dbReference type="PANTHER" id="PTHR45266">
    <property type="entry name" value="OXALOACETATE DECARBOXYLASE ALPHA CHAIN"/>
    <property type="match status" value="1"/>
</dbReference>
<dbReference type="eggNOG" id="COG1038">
    <property type="taxonomic scope" value="Bacteria"/>
</dbReference>
<dbReference type="AlphaFoldDB" id="Q07P16"/>